<dbReference type="InterPro" id="IPR036196">
    <property type="entry name" value="Ptyr_pPase_sf"/>
</dbReference>
<evidence type="ECO:0000313" key="3">
    <source>
        <dbReference type="EMBL" id="GLX85616.1"/>
    </source>
</evidence>
<dbReference type="SUPFAM" id="SSF52788">
    <property type="entry name" value="Phosphotyrosine protein phosphatases I"/>
    <property type="match status" value="1"/>
</dbReference>
<evidence type="ECO:0000259" key="2">
    <source>
        <dbReference type="PROSITE" id="PS50987"/>
    </source>
</evidence>
<dbReference type="SMART" id="SM00418">
    <property type="entry name" value="HTH_ARSR"/>
    <property type="match status" value="1"/>
</dbReference>
<dbReference type="PRINTS" id="PR00778">
    <property type="entry name" value="HTHARSR"/>
</dbReference>
<sequence>MKILFLCTENSARSLMAEALLKHHAPESVEVYSAGTHPTTPSPIGLSLLKSINVENDFLHSKSLEELSDLDFDMVITLCENAAAECQQMSDGLNYQHWAIPDPKVSNTEESFAQALHQINHKIESLLSSLTDYKKAMLAPVQFYKCLADDIRLQSLLLILREGELCVCELMTALNQDSQPKVSRHLAQLKKQGLLVDRKQQQWVFYRINATLPSWMKSILTNTLVNEPNVIHDSVLRLETMGDRPSRQKAC</sequence>
<dbReference type="Pfam" id="PF01451">
    <property type="entry name" value="LMWPc"/>
    <property type="match status" value="1"/>
</dbReference>
<dbReference type="Gene3D" id="1.10.10.10">
    <property type="entry name" value="Winged helix-like DNA-binding domain superfamily/Winged helix DNA-binding domain"/>
    <property type="match status" value="1"/>
</dbReference>
<keyword evidence="4" id="KW-1185">Reference proteome</keyword>
<evidence type="ECO:0000256" key="1">
    <source>
        <dbReference type="ARBA" id="ARBA00022849"/>
    </source>
</evidence>
<dbReference type="NCBIfam" id="NF007528">
    <property type="entry name" value="PRK10141.1"/>
    <property type="match status" value="1"/>
</dbReference>
<dbReference type="SUPFAM" id="SSF46785">
    <property type="entry name" value="Winged helix' DNA-binding domain"/>
    <property type="match status" value="1"/>
</dbReference>
<dbReference type="PANTHER" id="PTHR43428:SF1">
    <property type="entry name" value="ARSENATE REDUCTASE"/>
    <property type="match status" value="1"/>
</dbReference>
<dbReference type="Pfam" id="PF01022">
    <property type="entry name" value="HTH_5"/>
    <property type="match status" value="1"/>
</dbReference>
<dbReference type="InterPro" id="IPR011991">
    <property type="entry name" value="ArsR-like_HTH"/>
</dbReference>
<dbReference type="PANTHER" id="PTHR43428">
    <property type="entry name" value="ARSENATE REDUCTASE"/>
    <property type="match status" value="1"/>
</dbReference>
<name>A0ABQ6HBY9_9GAMM</name>
<dbReference type="InterPro" id="IPR036390">
    <property type="entry name" value="WH_DNA-bd_sf"/>
</dbReference>
<dbReference type="InterPro" id="IPR036388">
    <property type="entry name" value="WH-like_DNA-bd_sf"/>
</dbReference>
<gene>
    <name evidence="3" type="ORF">tloyanaT_18680</name>
</gene>
<dbReference type="Gene3D" id="3.40.50.2300">
    <property type="match status" value="1"/>
</dbReference>
<dbReference type="RefSeq" id="WP_284297887.1">
    <property type="nucleotide sequence ID" value="NZ_BSSV01000003.1"/>
</dbReference>
<dbReference type="CDD" id="cd16345">
    <property type="entry name" value="LMWP_ArsC"/>
    <property type="match status" value="1"/>
</dbReference>
<dbReference type="NCBIfam" id="NF033788">
    <property type="entry name" value="HTH_metalloreg"/>
    <property type="match status" value="1"/>
</dbReference>
<dbReference type="InterPro" id="IPR023485">
    <property type="entry name" value="Ptyr_pPase"/>
</dbReference>
<dbReference type="CDD" id="cd00090">
    <property type="entry name" value="HTH_ARSR"/>
    <property type="match status" value="1"/>
</dbReference>
<dbReference type="EMBL" id="BSSV01000003">
    <property type="protein sequence ID" value="GLX85616.1"/>
    <property type="molecule type" value="Genomic_DNA"/>
</dbReference>
<organism evidence="3 4">
    <name type="scientific">Thalassotalea loyana</name>
    <dbReference type="NCBI Taxonomy" id="280483"/>
    <lineage>
        <taxon>Bacteria</taxon>
        <taxon>Pseudomonadati</taxon>
        <taxon>Pseudomonadota</taxon>
        <taxon>Gammaproteobacteria</taxon>
        <taxon>Alteromonadales</taxon>
        <taxon>Colwelliaceae</taxon>
        <taxon>Thalassotalea</taxon>
    </lineage>
</organism>
<keyword evidence="1" id="KW-0059">Arsenical resistance</keyword>
<evidence type="ECO:0000313" key="4">
    <source>
        <dbReference type="Proteomes" id="UP001157134"/>
    </source>
</evidence>
<reference evidence="3 4" key="1">
    <citation type="submission" date="2023-03" db="EMBL/GenBank/DDBJ databases">
        <title>Thalassotalea loyana LMG 22536T draft genome sequence.</title>
        <authorList>
            <person name="Sawabe T."/>
        </authorList>
    </citation>
    <scope>NUCLEOTIDE SEQUENCE [LARGE SCALE GENOMIC DNA]</scope>
    <source>
        <strain evidence="3 4">LMG 22536</strain>
    </source>
</reference>
<proteinExistence type="predicted"/>
<protein>
    <recommendedName>
        <fullName evidence="2">HTH arsR-type domain-containing protein</fullName>
    </recommendedName>
</protein>
<dbReference type="Proteomes" id="UP001157134">
    <property type="component" value="Unassembled WGS sequence"/>
</dbReference>
<dbReference type="PROSITE" id="PS50987">
    <property type="entry name" value="HTH_ARSR_2"/>
    <property type="match status" value="1"/>
</dbReference>
<dbReference type="InterPro" id="IPR001845">
    <property type="entry name" value="HTH_ArsR_DNA-bd_dom"/>
</dbReference>
<feature type="domain" description="HTH arsR-type" evidence="2">
    <location>
        <begin position="130"/>
        <end position="227"/>
    </location>
</feature>
<comment type="caution">
    <text evidence="3">The sequence shown here is derived from an EMBL/GenBank/DDBJ whole genome shotgun (WGS) entry which is preliminary data.</text>
</comment>
<accession>A0ABQ6HBY9</accession>
<dbReference type="SMART" id="SM00226">
    <property type="entry name" value="LMWPc"/>
    <property type="match status" value="1"/>
</dbReference>